<dbReference type="EMBL" id="HE806320">
    <property type="protein sequence ID" value="CCH61549.1"/>
    <property type="molecule type" value="Genomic_DNA"/>
</dbReference>
<proteinExistence type="predicted"/>
<feature type="transmembrane region" description="Helical" evidence="1">
    <location>
        <begin position="70"/>
        <end position="89"/>
    </location>
</feature>
<evidence type="ECO:0000313" key="3">
    <source>
        <dbReference type="Proteomes" id="UP000002866"/>
    </source>
</evidence>
<dbReference type="InterPro" id="IPR029069">
    <property type="entry name" value="HotDog_dom_sf"/>
</dbReference>
<dbReference type="PANTHER" id="PTHR47260">
    <property type="entry name" value="UPF0644 PROTEIN PB2B4.06"/>
    <property type="match status" value="1"/>
</dbReference>
<dbReference type="OMA" id="IYHLGMK"/>
<accession>I2H597</accession>
<dbReference type="KEGG" id="tbl:TBLA_0E05000"/>
<dbReference type="GeneID" id="14496622"/>
<keyword evidence="1" id="KW-1133">Transmembrane helix</keyword>
<keyword evidence="1" id="KW-0472">Membrane</keyword>
<dbReference type="Proteomes" id="UP000002866">
    <property type="component" value="Chromosome 5"/>
</dbReference>
<dbReference type="InParanoid" id="I2H597"/>
<protein>
    <recommendedName>
        <fullName evidence="4">Thioesterase domain-containing protein</fullName>
    </recommendedName>
</protein>
<dbReference type="eggNOG" id="KOG4781">
    <property type="taxonomic scope" value="Eukaryota"/>
</dbReference>
<sequence>MNNIVKGNLVCCKVSDAIASTILKKRVICGSSVSTALQARYNSSQQGHPLRKAEFTTAGKKRSGSQNKGGSKWISVGIFGTSFIIGWYFTQHMTFADLMAWWRYDKLPVDSDQVRNYKSSLEYRAEKLSIINQLKTEDYLEIIPTSSKSVGLIDDALSSPGAIAIPPKFYYNPKTKNIVGVYHLGMKLTGYPFIVHGGILATIMEDLMRQGVQLVKSSETDSSTIEKTKKLQINYKFPTFANQFVIVRTTKVEEFGKNLKLHVEVVDQDDNRVLAKGNGIFTVQ</sequence>
<dbReference type="RefSeq" id="XP_004181068.1">
    <property type="nucleotide sequence ID" value="XM_004181020.1"/>
</dbReference>
<dbReference type="STRING" id="1071380.I2H597"/>
<dbReference type="AlphaFoldDB" id="I2H597"/>
<gene>
    <name evidence="2" type="primary">TBLA0E05000</name>
    <name evidence="2" type="ORF">TBLA_0E05000</name>
</gene>
<reference evidence="2 3" key="1">
    <citation type="journal article" date="2011" name="Proc. Natl. Acad. Sci. U.S.A.">
        <title>Evolutionary erosion of yeast sex chromosomes by mating-type switching accidents.</title>
        <authorList>
            <person name="Gordon J.L."/>
            <person name="Armisen D."/>
            <person name="Proux-Wera E."/>
            <person name="Oheigeartaigh S.S."/>
            <person name="Byrne K.P."/>
            <person name="Wolfe K.H."/>
        </authorList>
    </citation>
    <scope>NUCLEOTIDE SEQUENCE [LARGE SCALE GENOMIC DNA]</scope>
    <source>
        <strain evidence="3">ATCC 34711 / CBS 6284 / DSM 70876 / NBRC 10599 / NRRL Y-10934 / UCD 77-7</strain>
    </source>
</reference>
<dbReference type="InterPro" id="IPR052061">
    <property type="entry name" value="PTE-AB_protein"/>
</dbReference>
<dbReference type="SUPFAM" id="SSF54637">
    <property type="entry name" value="Thioesterase/thiol ester dehydrase-isomerase"/>
    <property type="match status" value="1"/>
</dbReference>
<dbReference type="FunCoup" id="I2H597">
    <property type="interactions" value="93"/>
</dbReference>
<evidence type="ECO:0000256" key="1">
    <source>
        <dbReference type="SAM" id="Phobius"/>
    </source>
</evidence>
<dbReference type="OrthoDB" id="506431at2759"/>
<keyword evidence="3" id="KW-1185">Reference proteome</keyword>
<dbReference type="HOGENOM" id="CLU_052827_1_1_1"/>
<dbReference type="CDD" id="cd03440">
    <property type="entry name" value="hot_dog"/>
    <property type="match status" value="1"/>
</dbReference>
<dbReference type="PANTHER" id="PTHR47260:SF1">
    <property type="entry name" value="UPF0644 PROTEIN PB2B4.06"/>
    <property type="match status" value="1"/>
</dbReference>
<keyword evidence="1" id="KW-0812">Transmembrane</keyword>
<dbReference type="Gene3D" id="3.10.129.10">
    <property type="entry name" value="Hotdog Thioesterase"/>
    <property type="match status" value="1"/>
</dbReference>
<organism evidence="2 3">
    <name type="scientific">Henningerozyma blattae (strain ATCC 34711 / CBS 6284 / DSM 70876 / NBRC 10599 / NRRL Y-10934 / UCD 77-7)</name>
    <name type="common">Yeast</name>
    <name type="synonym">Tetrapisispora blattae</name>
    <dbReference type="NCBI Taxonomy" id="1071380"/>
    <lineage>
        <taxon>Eukaryota</taxon>
        <taxon>Fungi</taxon>
        <taxon>Dikarya</taxon>
        <taxon>Ascomycota</taxon>
        <taxon>Saccharomycotina</taxon>
        <taxon>Saccharomycetes</taxon>
        <taxon>Saccharomycetales</taxon>
        <taxon>Saccharomycetaceae</taxon>
        <taxon>Henningerozyma</taxon>
    </lineage>
</organism>
<evidence type="ECO:0000313" key="2">
    <source>
        <dbReference type="EMBL" id="CCH61549.1"/>
    </source>
</evidence>
<evidence type="ECO:0008006" key="4">
    <source>
        <dbReference type="Google" id="ProtNLM"/>
    </source>
</evidence>
<name>I2H597_HENB6</name>